<keyword evidence="2" id="KW-0547">Nucleotide-binding</keyword>
<dbReference type="EMBL" id="CAEZXO010000003">
    <property type="protein sequence ID" value="CAB4688987.1"/>
    <property type="molecule type" value="Genomic_DNA"/>
</dbReference>
<evidence type="ECO:0000313" key="5">
    <source>
        <dbReference type="EMBL" id="CAB4688987.1"/>
    </source>
</evidence>
<dbReference type="GO" id="GO:0009396">
    <property type="term" value="P:folic acid-containing compound biosynthetic process"/>
    <property type="evidence" value="ECO:0007669"/>
    <property type="project" value="TreeGrafter"/>
</dbReference>
<evidence type="ECO:0000313" key="11">
    <source>
        <dbReference type="EMBL" id="CAB4979299.1"/>
    </source>
</evidence>
<dbReference type="EMBL" id="CAFBOC010000010">
    <property type="protein sequence ID" value="CAB4979299.1"/>
    <property type="molecule type" value="Genomic_DNA"/>
</dbReference>
<dbReference type="EMBL" id="CAEZYM010000011">
    <property type="protein sequence ID" value="CAB4729718.1"/>
    <property type="molecule type" value="Genomic_DNA"/>
</dbReference>
<comment type="similarity">
    <text evidence="1">Belongs to the 5-formyltetrahydrofolate cyclo-ligase family.</text>
</comment>
<dbReference type="PIRSF" id="PIRSF006806">
    <property type="entry name" value="FTHF_cligase"/>
    <property type="match status" value="1"/>
</dbReference>
<dbReference type="GO" id="GO:0035999">
    <property type="term" value="P:tetrahydrofolate interconversion"/>
    <property type="evidence" value="ECO:0007669"/>
    <property type="project" value="TreeGrafter"/>
</dbReference>
<dbReference type="SUPFAM" id="SSF100950">
    <property type="entry name" value="NagB/RpiA/CoA transferase-like"/>
    <property type="match status" value="1"/>
</dbReference>
<dbReference type="NCBIfam" id="TIGR02727">
    <property type="entry name" value="MTHFS_bact"/>
    <property type="match status" value="1"/>
</dbReference>
<evidence type="ECO:0000313" key="9">
    <source>
        <dbReference type="EMBL" id="CAB4876282.1"/>
    </source>
</evidence>
<dbReference type="EMBL" id="CAEZZW010000004">
    <property type="protein sequence ID" value="CAB4781020.1"/>
    <property type="molecule type" value="Genomic_DNA"/>
</dbReference>
<dbReference type="InterPro" id="IPR037171">
    <property type="entry name" value="NagB/RpiA_transferase-like"/>
</dbReference>
<dbReference type="PANTHER" id="PTHR23407:SF1">
    <property type="entry name" value="5-FORMYLTETRAHYDROFOLATE CYCLO-LIGASE"/>
    <property type="match status" value="1"/>
</dbReference>
<sequence>MAEEKDELRSRYRRARKDKFVPATYSLLLSTPEITSAKTVASYVSYGDEPTTQELNQSLLARGITLLLPRVSGSELSWVQWFGNDDALEKRANILEPIGPSISDLLGIDVVIVPALQIDRNGFRLGQGGGFYDRALPMMSGWKVGLVHSAEITSELLPREVHDVQLDAAATPEIVVRFSNKSSE</sequence>
<dbReference type="AlphaFoldDB" id="A0A6J7UZS5"/>
<dbReference type="Gene3D" id="3.40.50.10420">
    <property type="entry name" value="NagB/RpiA/CoA transferase-like"/>
    <property type="match status" value="1"/>
</dbReference>
<evidence type="ECO:0000313" key="10">
    <source>
        <dbReference type="EMBL" id="CAB4947345.1"/>
    </source>
</evidence>
<dbReference type="EMBL" id="CAFBNH010000005">
    <property type="protein sequence ID" value="CAB4947345.1"/>
    <property type="molecule type" value="Genomic_DNA"/>
</dbReference>
<dbReference type="EMBL" id="CAESAE010000002">
    <property type="protein sequence ID" value="CAB4333424.1"/>
    <property type="molecule type" value="Genomic_DNA"/>
</dbReference>
<evidence type="ECO:0000313" key="4">
    <source>
        <dbReference type="EMBL" id="CAB4333424.1"/>
    </source>
</evidence>
<dbReference type="InterPro" id="IPR002698">
    <property type="entry name" value="FTHF_cligase"/>
</dbReference>
<evidence type="ECO:0000256" key="2">
    <source>
        <dbReference type="ARBA" id="ARBA00022741"/>
    </source>
</evidence>
<proteinExistence type="inferred from homology"/>
<dbReference type="InterPro" id="IPR024185">
    <property type="entry name" value="FTHF_cligase-like_sf"/>
</dbReference>
<evidence type="ECO:0000256" key="1">
    <source>
        <dbReference type="ARBA" id="ARBA00010638"/>
    </source>
</evidence>
<accession>A0A6J7UZS5</accession>
<evidence type="ECO:0000256" key="3">
    <source>
        <dbReference type="ARBA" id="ARBA00022840"/>
    </source>
</evidence>
<dbReference type="GO" id="GO:0005524">
    <property type="term" value="F:ATP binding"/>
    <property type="evidence" value="ECO:0007669"/>
    <property type="project" value="UniProtKB-KW"/>
</dbReference>
<evidence type="ECO:0000313" key="12">
    <source>
        <dbReference type="EMBL" id="CAB5071443.1"/>
    </source>
</evidence>
<dbReference type="EMBL" id="CAFABH010000013">
    <property type="protein sequence ID" value="CAB4828973.1"/>
    <property type="molecule type" value="Genomic_DNA"/>
</dbReference>
<dbReference type="GO" id="GO:0030272">
    <property type="term" value="F:5-formyltetrahydrofolate cyclo-ligase activity"/>
    <property type="evidence" value="ECO:0007669"/>
    <property type="project" value="TreeGrafter"/>
</dbReference>
<dbReference type="Pfam" id="PF01812">
    <property type="entry name" value="5-FTHF_cyc-lig"/>
    <property type="match status" value="1"/>
</dbReference>
<reference evidence="12" key="1">
    <citation type="submission" date="2020-05" db="EMBL/GenBank/DDBJ databases">
        <authorList>
            <person name="Chiriac C."/>
            <person name="Salcher M."/>
            <person name="Ghai R."/>
            <person name="Kavagutti S V."/>
        </authorList>
    </citation>
    <scope>NUCLEOTIDE SEQUENCE</scope>
</reference>
<name>A0A6J7UZS5_9ZZZZ</name>
<keyword evidence="3" id="KW-0067">ATP-binding</keyword>
<protein>
    <submittedName>
        <fullName evidence="12">Unannotated protein</fullName>
    </submittedName>
</protein>
<dbReference type="PANTHER" id="PTHR23407">
    <property type="entry name" value="ATPASE INHIBITOR/5-FORMYLTETRAHYDROFOLATE CYCLO-LIGASE"/>
    <property type="match status" value="1"/>
</dbReference>
<gene>
    <name evidence="5" type="ORF">UFOPK2510_00536</name>
    <name evidence="6" type="ORF">UFOPK2718_01148</name>
    <name evidence="7" type="ORF">UFOPK2936_00913</name>
    <name evidence="8" type="ORF">UFOPK3174_00873</name>
    <name evidence="9" type="ORF">UFOPK3328_01369</name>
    <name evidence="10" type="ORF">UFOPK3779_00958</name>
    <name evidence="11" type="ORF">UFOPK3913_01025</name>
    <name evidence="4" type="ORF">UFOPK4107_00409</name>
    <name evidence="12" type="ORF">UFOPK4403_00599</name>
</gene>
<organism evidence="12">
    <name type="scientific">freshwater metagenome</name>
    <dbReference type="NCBI Taxonomy" id="449393"/>
    <lineage>
        <taxon>unclassified sequences</taxon>
        <taxon>metagenomes</taxon>
        <taxon>ecological metagenomes</taxon>
    </lineage>
</organism>
<dbReference type="EMBL" id="CAFBLD010000010">
    <property type="protein sequence ID" value="CAB4876282.1"/>
    <property type="molecule type" value="Genomic_DNA"/>
</dbReference>
<evidence type="ECO:0000313" key="7">
    <source>
        <dbReference type="EMBL" id="CAB4781020.1"/>
    </source>
</evidence>
<evidence type="ECO:0000313" key="6">
    <source>
        <dbReference type="EMBL" id="CAB4729718.1"/>
    </source>
</evidence>
<evidence type="ECO:0000313" key="8">
    <source>
        <dbReference type="EMBL" id="CAB4828973.1"/>
    </source>
</evidence>
<dbReference type="EMBL" id="CAFBQX010000002">
    <property type="protein sequence ID" value="CAB5071443.1"/>
    <property type="molecule type" value="Genomic_DNA"/>
</dbReference>